<organism evidence="2 4">
    <name type="scientific">Nematocida displodere</name>
    <dbReference type="NCBI Taxonomy" id="1805483"/>
    <lineage>
        <taxon>Eukaryota</taxon>
        <taxon>Fungi</taxon>
        <taxon>Fungi incertae sedis</taxon>
        <taxon>Microsporidia</taxon>
        <taxon>Nematocida</taxon>
    </lineage>
</organism>
<dbReference type="STRING" id="1805483.A0A177EDK9"/>
<evidence type="ECO:0000313" key="4">
    <source>
        <dbReference type="Proteomes" id="UP000185944"/>
    </source>
</evidence>
<accession>A0A177EDK9</accession>
<name>A0A177EDK9_9MICR</name>
<keyword evidence="4" id="KW-1185">Reference proteome</keyword>
<dbReference type="EMBL" id="LTDL01000009">
    <property type="protein sequence ID" value="OAG32268.1"/>
    <property type="molecule type" value="Genomic_DNA"/>
</dbReference>
<evidence type="ECO:0000259" key="1">
    <source>
        <dbReference type="PROSITE" id="PS50190"/>
    </source>
</evidence>
<dbReference type="GO" id="GO:0005085">
    <property type="term" value="F:guanyl-nucleotide exchange factor activity"/>
    <property type="evidence" value="ECO:0007669"/>
    <property type="project" value="InterPro"/>
</dbReference>
<dbReference type="SUPFAM" id="SSF48425">
    <property type="entry name" value="Sec7 domain"/>
    <property type="match status" value="1"/>
</dbReference>
<dbReference type="EMBL" id="LTDL01000038">
    <property type="protein sequence ID" value="OAG29898.1"/>
    <property type="molecule type" value="Genomic_DNA"/>
</dbReference>
<protein>
    <recommendedName>
        <fullName evidence="1">SEC7 domain-containing protein</fullName>
    </recommendedName>
</protein>
<dbReference type="InterPro" id="IPR000904">
    <property type="entry name" value="Sec7_dom"/>
</dbReference>
<dbReference type="GO" id="GO:0012505">
    <property type="term" value="C:endomembrane system"/>
    <property type="evidence" value="ECO:0007669"/>
    <property type="project" value="UniProtKB-ARBA"/>
</dbReference>
<dbReference type="Gene3D" id="1.10.220.20">
    <property type="match status" value="1"/>
</dbReference>
<dbReference type="AlphaFoldDB" id="A0A177EDK9"/>
<dbReference type="InterPro" id="IPR035999">
    <property type="entry name" value="Sec7_dom_sf"/>
</dbReference>
<dbReference type="GO" id="GO:0005737">
    <property type="term" value="C:cytoplasm"/>
    <property type="evidence" value="ECO:0007669"/>
    <property type="project" value="UniProtKB-ARBA"/>
</dbReference>
<dbReference type="VEuPathDB" id="MicrosporidiaDB:NEDG_02135"/>
<dbReference type="PANTHER" id="PTHR10663">
    <property type="entry name" value="GUANYL-NUCLEOTIDE EXCHANGE FACTOR"/>
    <property type="match status" value="1"/>
</dbReference>
<feature type="domain" description="SEC7" evidence="1">
    <location>
        <begin position="313"/>
        <end position="494"/>
    </location>
</feature>
<comment type="caution">
    <text evidence="2">The sequence shown here is derived from an EMBL/GenBank/DDBJ whole genome shotgun (WGS) entry which is preliminary data.</text>
</comment>
<dbReference type="PANTHER" id="PTHR10663:SF388">
    <property type="entry name" value="GOLGI-SPECIFIC BREFELDIN A-RESISTANCE GUANINE NUCLEOTIDE EXCHANGE FACTOR 1"/>
    <property type="match status" value="1"/>
</dbReference>
<dbReference type="Pfam" id="PF01369">
    <property type="entry name" value="Sec7"/>
    <property type="match status" value="1"/>
</dbReference>
<dbReference type="Gene3D" id="1.10.1000.11">
    <property type="entry name" value="Arf Nucleotide-binding Site Opener,domain 2"/>
    <property type="match status" value="1"/>
</dbReference>
<sequence>MLPTLEDAVTQAAVRLRRLSEQGSKDAKEAVEQFNKTVLEEMAISLESVLQAMSRLFKCDTLYTAEKFIALEIFQDLLEELVISKEEVDLGDIPEALMRVKFLKNEKYVERAVVVYLQVILRLLRLVNTKEHQVNVFKVFCTLYMTKQFITSSRCGYLIPPMFKSFLREHPEFIGHLLDNEDKLIFCKPLLETVISSSGGMSGALSRLVVQDFLNRKESSILLAAQGKGFLEPFYFQMYIEKETGPVEDGAPIFAKAKFLEYLVLDVSLRLTSKRTLQNLVEKLCAASNRHLIRMIKDCSEAEECGYCAVSNRLVQRAERKKKLETALYAFNATGDAAEVAAALKECGVTDTAHGMSLFFRAHPDTHLSVLGKCIGKESNQELLEAFCNSFNFSELDLLAALRVFLLSFHLPGEGQQIERIIYAFCTRYAESRKQNFDTILSIGMSIIVLNTSIHNANTGKKITLEEFTTIVLTDCPSVSIEYLETLYDQIKHHMLQFPVSNDVSCSNTDFLTAVSAADTSLHRELLPEPSYNYCGRCSQNVYFYLLESFNVAEKVAETKHPNTIKEFVRACITINARTIAYEMFQKVSDPYLVIQLAITYKREVYHIWKYFVGAIAKIVTEPELTPTGTRFLRNIFAFGKEPKKGKKEECPDATLEEVVEITRTLPSSQLAELAETLLQHLTQTKTKTLGRLSYVFIQQNIERIGVLGPLLEAAVFSCQMPTAELLQICAAAPLLDLFTILTEIHYKPLKSTISSTSAILQFASDKAQGQALPEPEMAKIERWMIMLLGLEVFRFRNQDAVRNAWEKIEEIALKIDTMGHDSFEIFIKLRDALDLNTKLAIITNTKMYYKNINRVLLCLDILQSADNNELEERILAVISELLEKDLEGFSSILESCENVIEKTVLSSKIDTIVFEKIKDSPSQQTKYLEKVFAKMSIKEAHKQEVIDL</sequence>
<gene>
    <name evidence="2" type="ORF">NEDG_01445</name>
    <name evidence="3" type="ORF">NEDG_02135</name>
</gene>
<dbReference type="PROSITE" id="PS50190">
    <property type="entry name" value="SEC7"/>
    <property type="match status" value="1"/>
</dbReference>
<reference evidence="2 4" key="1">
    <citation type="submission" date="2016-02" db="EMBL/GenBank/DDBJ databases">
        <title>Discovery of a natural microsporidian pathogen with a broad tissue tropism in Caenorhabditis elegans.</title>
        <authorList>
            <person name="Luallen R.J."/>
            <person name="Reinke A.W."/>
            <person name="Tong L."/>
            <person name="Botts M.R."/>
            <person name="Felix M.-A."/>
            <person name="Troemel E.R."/>
        </authorList>
    </citation>
    <scope>NUCLEOTIDE SEQUENCE [LARGE SCALE GENOMIC DNA]</scope>
    <source>
        <strain evidence="2 4">JUm2807</strain>
    </source>
</reference>
<evidence type="ECO:0000313" key="2">
    <source>
        <dbReference type="EMBL" id="OAG29898.1"/>
    </source>
</evidence>
<dbReference type="GO" id="GO:0032012">
    <property type="term" value="P:regulation of ARF protein signal transduction"/>
    <property type="evidence" value="ECO:0007669"/>
    <property type="project" value="InterPro"/>
</dbReference>
<dbReference type="VEuPathDB" id="MicrosporidiaDB:NEDG_01445"/>
<dbReference type="InterPro" id="IPR023394">
    <property type="entry name" value="Sec7_C_sf"/>
</dbReference>
<dbReference type="RefSeq" id="XP_067544450.1">
    <property type="nucleotide sequence ID" value="XM_067688863.1"/>
</dbReference>
<proteinExistence type="predicted"/>
<dbReference type="GeneID" id="93647795"/>
<evidence type="ECO:0000313" key="3">
    <source>
        <dbReference type="EMBL" id="OAG32268.1"/>
    </source>
</evidence>
<dbReference type="OrthoDB" id="10258608at2759"/>
<dbReference type="SMART" id="SM00222">
    <property type="entry name" value="Sec7"/>
    <property type="match status" value="1"/>
</dbReference>
<dbReference type="GO" id="GO:0016192">
    <property type="term" value="P:vesicle-mediated transport"/>
    <property type="evidence" value="ECO:0007669"/>
    <property type="project" value="UniProtKB-ARBA"/>
</dbReference>
<dbReference type="Proteomes" id="UP000185944">
    <property type="component" value="Unassembled WGS sequence"/>
</dbReference>